<dbReference type="eggNOG" id="COG1670">
    <property type="taxonomic scope" value="Bacteria"/>
</dbReference>
<dbReference type="InterPro" id="IPR016181">
    <property type="entry name" value="Acyl_CoA_acyltransferase"/>
</dbReference>
<dbReference type="Proteomes" id="UP000002350">
    <property type="component" value="Chromosome"/>
</dbReference>
<protein>
    <submittedName>
        <fullName evidence="2">Acetyltransferase, GNAT family</fullName>
    </submittedName>
</protein>
<gene>
    <name evidence="2" type="ordered locus">SVI_3317</name>
</gene>
<evidence type="ECO:0000313" key="2">
    <source>
        <dbReference type="EMBL" id="BAJ03288.1"/>
    </source>
</evidence>
<dbReference type="InterPro" id="IPR051531">
    <property type="entry name" value="N-acetyltransferase"/>
</dbReference>
<keyword evidence="3" id="KW-1185">Reference proteome</keyword>
<dbReference type="InterPro" id="IPR000182">
    <property type="entry name" value="GNAT_dom"/>
</dbReference>
<evidence type="ECO:0000259" key="1">
    <source>
        <dbReference type="PROSITE" id="PS51186"/>
    </source>
</evidence>
<dbReference type="SUPFAM" id="SSF55729">
    <property type="entry name" value="Acyl-CoA N-acyltransferases (Nat)"/>
    <property type="match status" value="1"/>
</dbReference>
<dbReference type="OrthoDB" id="7852312at2"/>
<dbReference type="RefSeq" id="WP_013052583.1">
    <property type="nucleotide sequence ID" value="NC_014012.1"/>
</dbReference>
<dbReference type="CDD" id="cd04301">
    <property type="entry name" value="NAT_SF"/>
    <property type="match status" value="1"/>
</dbReference>
<evidence type="ECO:0000313" key="3">
    <source>
        <dbReference type="Proteomes" id="UP000002350"/>
    </source>
</evidence>
<name>D4ZB93_SHEVD</name>
<dbReference type="GO" id="GO:0016747">
    <property type="term" value="F:acyltransferase activity, transferring groups other than amino-acyl groups"/>
    <property type="evidence" value="ECO:0007669"/>
    <property type="project" value="InterPro"/>
</dbReference>
<dbReference type="STRING" id="637905.SVI_3317"/>
<proteinExistence type="predicted"/>
<accession>D4ZB93</accession>
<dbReference type="PANTHER" id="PTHR43792:SF1">
    <property type="entry name" value="N-ACETYLTRANSFERASE DOMAIN-CONTAINING PROTEIN"/>
    <property type="match status" value="1"/>
</dbReference>
<dbReference type="Gene3D" id="3.40.630.30">
    <property type="match status" value="1"/>
</dbReference>
<organism evidence="2 3">
    <name type="scientific">Shewanella violacea (strain JCM 10179 / CIP 106290 / LMG 19151 / DSS12)</name>
    <dbReference type="NCBI Taxonomy" id="637905"/>
    <lineage>
        <taxon>Bacteria</taxon>
        <taxon>Pseudomonadati</taxon>
        <taxon>Pseudomonadota</taxon>
        <taxon>Gammaproteobacteria</taxon>
        <taxon>Alteromonadales</taxon>
        <taxon>Shewanellaceae</taxon>
        <taxon>Shewanella</taxon>
    </lineage>
</organism>
<dbReference type="HOGENOM" id="CLU_013985_3_1_6"/>
<dbReference type="EMBL" id="AP011177">
    <property type="protein sequence ID" value="BAJ03288.1"/>
    <property type="molecule type" value="Genomic_DNA"/>
</dbReference>
<keyword evidence="2" id="KW-0808">Transferase</keyword>
<sequence>MQLSDERIKLMPLDKLDWDFFLEILTCSPIMQHVSKPLTYDEAKLAFEIRSQSWDIKSDSWLTLPITEIECGEKVGWIALKILNHEAKIAEVGFILKTSVQGKGIASGALKLLKEYAFKELKLNKLVAFCSVHNADSYKLLEKHSFVREACFKQSILINNQYLDTYGYGLCQSDLKLAD</sequence>
<feature type="domain" description="N-acetyltransferase" evidence="1">
    <location>
        <begin position="8"/>
        <end position="164"/>
    </location>
</feature>
<dbReference type="AlphaFoldDB" id="D4ZB93"/>
<reference evidence="3" key="1">
    <citation type="journal article" date="2010" name="Mol. Biosyst.">
        <title>Complete genome sequence and comparative analysis of Shewanella violacea, a psychrophilic and piezophilic bacterium from deep sea floor sediments.</title>
        <authorList>
            <person name="Aono E."/>
            <person name="Baba T."/>
            <person name="Ara T."/>
            <person name="Nishi T."/>
            <person name="Nakamichi T."/>
            <person name="Inamoto E."/>
            <person name="Toyonaga H."/>
            <person name="Hasegawa M."/>
            <person name="Takai Y."/>
            <person name="Okumura Y."/>
            <person name="Baba M."/>
            <person name="Tomita M."/>
            <person name="Kato C."/>
            <person name="Oshima T."/>
            <person name="Nakasone K."/>
            <person name="Mori H."/>
        </authorList>
    </citation>
    <scope>NUCLEOTIDE SEQUENCE [LARGE SCALE GENOMIC DNA]</scope>
    <source>
        <strain evidence="3">JCM 10179 / CIP 106290 / LMG 19151 / DSS12</strain>
    </source>
</reference>
<dbReference type="Pfam" id="PF13302">
    <property type="entry name" value="Acetyltransf_3"/>
    <property type="match status" value="1"/>
</dbReference>
<dbReference type="PANTHER" id="PTHR43792">
    <property type="entry name" value="GNAT FAMILY, PUTATIVE (AFU_ORTHOLOGUE AFUA_3G00765)-RELATED-RELATED"/>
    <property type="match status" value="1"/>
</dbReference>
<dbReference type="PROSITE" id="PS51186">
    <property type="entry name" value="GNAT"/>
    <property type="match status" value="1"/>
</dbReference>
<dbReference type="KEGG" id="svo:SVI_3317"/>